<dbReference type="InterPro" id="IPR000073">
    <property type="entry name" value="AB_hydrolase_1"/>
</dbReference>
<keyword evidence="4" id="KW-1185">Reference proteome</keyword>
<protein>
    <submittedName>
        <fullName evidence="3">Carboxylesterase BioH (Pimeloyl-CoA synthesis)</fullName>
    </submittedName>
</protein>
<dbReference type="InterPro" id="IPR029058">
    <property type="entry name" value="AB_hydrolase_fold"/>
</dbReference>
<organism evidence="3 4">
    <name type="scientific">Agitococcus lubricus</name>
    <dbReference type="NCBI Taxonomy" id="1077255"/>
    <lineage>
        <taxon>Bacteria</taxon>
        <taxon>Pseudomonadati</taxon>
        <taxon>Pseudomonadota</taxon>
        <taxon>Gammaproteobacteria</taxon>
        <taxon>Moraxellales</taxon>
        <taxon>Moraxellaceae</taxon>
        <taxon>Agitococcus</taxon>
    </lineage>
</organism>
<feature type="domain" description="AB hydrolase-1" evidence="2">
    <location>
        <begin position="16"/>
        <end position="238"/>
    </location>
</feature>
<evidence type="ECO:0000259" key="2">
    <source>
        <dbReference type="Pfam" id="PF00561"/>
    </source>
</evidence>
<gene>
    <name evidence="3" type="ORF">C8N29_11472</name>
</gene>
<dbReference type="GO" id="GO:0016020">
    <property type="term" value="C:membrane"/>
    <property type="evidence" value="ECO:0007669"/>
    <property type="project" value="TreeGrafter"/>
</dbReference>
<comment type="caution">
    <text evidence="3">The sequence shown here is derived from an EMBL/GenBank/DDBJ whole genome shotgun (WGS) entry which is preliminary data.</text>
</comment>
<dbReference type="EMBL" id="QAON01000014">
    <property type="protein sequence ID" value="PTQ88212.1"/>
    <property type="molecule type" value="Genomic_DNA"/>
</dbReference>
<keyword evidence="1" id="KW-0378">Hydrolase</keyword>
<dbReference type="GO" id="GO:0016787">
    <property type="term" value="F:hydrolase activity"/>
    <property type="evidence" value="ECO:0007669"/>
    <property type="project" value="UniProtKB-KW"/>
</dbReference>
<dbReference type="PANTHER" id="PTHR43798:SF31">
    <property type="entry name" value="AB HYDROLASE SUPERFAMILY PROTEIN YCLE"/>
    <property type="match status" value="1"/>
</dbReference>
<sequence length="258" mass="29163">MSKLSVRHYSQKPLDIVLIHGWGLHSGVWQKLIEYLQTFANITVIDRAGYGHSQIMSHEDELNEILANCPPKAVYIGWSLGVSVILQLATQHPQRVQAIVALAADPCFVARNDWPYAMPIETFQQFQQDTEENAYTALLRFMGLQTQGSNTQRQDMRFLQQLLAQHPIPHHLQLLQGLTDLAQDYRPLVEKIRCPMLWVYGAKDKLVNIDVDALLALNSQITFGSLADAAHVLLLSHPEPLSDMIIRFLRGNGYDDAV</sequence>
<dbReference type="Gene3D" id="3.40.50.1820">
    <property type="entry name" value="alpha/beta hydrolase"/>
    <property type="match status" value="1"/>
</dbReference>
<name>A0A2T5IWC3_9GAMM</name>
<dbReference type="Proteomes" id="UP000244223">
    <property type="component" value="Unassembled WGS sequence"/>
</dbReference>
<dbReference type="InterPro" id="IPR050266">
    <property type="entry name" value="AB_hydrolase_sf"/>
</dbReference>
<evidence type="ECO:0000313" key="3">
    <source>
        <dbReference type="EMBL" id="PTQ88212.1"/>
    </source>
</evidence>
<dbReference type="RefSeq" id="WP_107866514.1">
    <property type="nucleotide sequence ID" value="NZ_QAON01000014.1"/>
</dbReference>
<evidence type="ECO:0000313" key="4">
    <source>
        <dbReference type="Proteomes" id="UP000244223"/>
    </source>
</evidence>
<accession>A0A2T5IWC3</accession>
<dbReference type="Pfam" id="PF00561">
    <property type="entry name" value="Abhydrolase_1"/>
    <property type="match status" value="1"/>
</dbReference>
<reference evidence="3 4" key="1">
    <citation type="submission" date="2018-04" db="EMBL/GenBank/DDBJ databases">
        <title>Genomic Encyclopedia of Archaeal and Bacterial Type Strains, Phase II (KMG-II): from individual species to whole genera.</title>
        <authorList>
            <person name="Goeker M."/>
        </authorList>
    </citation>
    <scope>NUCLEOTIDE SEQUENCE [LARGE SCALE GENOMIC DNA]</scope>
    <source>
        <strain evidence="3 4">DSM 5822</strain>
    </source>
</reference>
<dbReference type="SUPFAM" id="SSF53474">
    <property type="entry name" value="alpha/beta-Hydrolases"/>
    <property type="match status" value="1"/>
</dbReference>
<proteinExistence type="predicted"/>
<dbReference type="AlphaFoldDB" id="A0A2T5IWC3"/>
<evidence type="ECO:0000256" key="1">
    <source>
        <dbReference type="ARBA" id="ARBA00022801"/>
    </source>
</evidence>
<dbReference type="OrthoDB" id="9776853at2"/>
<dbReference type="PANTHER" id="PTHR43798">
    <property type="entry name" value="MONOACYLGLYCEROL LIPASE"/>
    <property type="match status" value="1"/>
</dbReference>